<protein>
    <submittedName>
        <fullName evidence="1">Uncharacterized protein</fullName>
    </submittedName>
</protein>
<comment type="caution">
    <text evidence="1">The sequence shown here is derived from an EMBL/GenBank/DDBJ whole genome shotgun (WGS) entry which is preliminary data.</text>
</comment>
<evidence type="ECO:0000313" key="1">
    <source>
        <dbReference type="EMBL" id="KAL1129058.1"/>
    </source>
</evidence>
<evidence type="ECO:0000313" key="2">
    <source>
        <dbReference type="Proteomes" id="UP001558652"/>
    </source>
</evidence>
<reference evidence="1 2" key="1">
    <citation type="submission" date="2024-07" db="EMBL/GenBank/DDBJ databases">
        <title>Chromosome-level genome assembly of the water stick insect Ranatra chinensis (Heteroptera: Nepidae).</title>
        <authorList>
            <person name="Liu X."/>
        </authorList>
    </citation>
    <scope>NUCLEOTIDE SEQUENCE [LARGE SCALE GENOMIC DNA]</scope>
    <source>
        <strain evidence="1">Cailab_2021Rc</strain>
        <tissue evidence="1">Muscle</tissue>
    </source>
</reference>
<organism evidence="1 2">
    <name type="scientific">Ranatra chinensis</name>
    <dbReference type="NCBI Taxonomy" id="642074"/>
    <lineage>
        <taxon>Eukaryota</taxon>
        <taxon>Metazoa</taxon>
        <taxon>Ecdysozoa</taxon>
        <taxon>Arthropoda</taxon>
        <taxon>Hexapoda</taxon>
        <taxon>Insecta</taxon>
        <taxon>Pterygota</taxon>
        <taxon>Neoptera</taxon>
        <taxon>Paraneoptera</taxon>
        <taxon>Hemiptera</taxon>
        <taxon>Heteroptera</taxon>
        <taxon>Panheteroptera</taxon>
        <taxon>Nepomorpha</taxon>
        <taxon>Nepidae</taxon>
        <taxon>Ranatrinae</taxon>
        <taxon>Ranatra</taxon>
    </lineage>
</organism>
<dbReference type="EMBL" id="JBFDAA010000009">
    <property type="protein sequence ID" value="KAL1129058.1"/>
    <property type="molecule type" value="Genomic_DNA"/>
</dbReference>
<sequence length="113" mass="12482">MAYKRRNMFCENKKQETTKIASNMSRFTAVVFLVCALVAVSLAAPEGGKGTIEIKDTRGGGMHSQSGSVKYDWPISKDGNIRGGVYYTQERDKFAGGDWNRRNHGGLTISGRF</sequence>
<name>A0ABD0YV58_9HEMI</name>
<gene>
    <name evidence="1" type="ORF">AAG570_013590</name>
</gene>
<accession>A0ABD0YV58</accession>
<keyword evidence="2" id="KW-1185">Reference proteome</keyword>
<dbReference type="Proteomes" id="UP001558652">
    <property type="component" value="Unassembled WGS sequence"/>
</dbReference>
<proteinExistence type="predicted"/>
<dbReference type="AlphaFoldDB" id="A0ABD0YV58"/>